<dbReference type="AlphaFoldDB" id="A0A2P2QMZ8"/>
<proteinExistence type="predicted"/>
<organism evidence="1">
    <name type="scientific">Rhizophora mucronata</name>
    <name type="common">Asiatic mangrove</name>
    <dbReference type="NCBI Taxonomy" id="61149"/>
    <lineage>
        <taxon>Eukaryota</taxon>
        <taxon>Viridiplantae</taxon>
        <taxon>Streptophyta</taxon>
        <taxon>Embryophyta</taxon>
        <taxon>Tracheophyta</taxon>
        <taxon>Spermatophyta</taxon>
        <taxon>Magnoliopsida</taxon>
        <taxon>eudicotyledons</taxon>
        <taxon>Gunneridae</taxon>
        <taxon>Pentapetalae</taxon>
        <taxon>rosids</taxon>
        <taxon>fabids</taxon>
        <taxon>Malpighiales</taxon>
        <taxon>Rhizophoraceae</taxon>
        <taxon>Rhizophora</taxon>
    </lineage>
</organism>
<reference evidence="1" key="1">
    <citation type="submission" date="2018-02" db="EMBL/GenBank/DDBJ databases">
        <title>Rhizophora mucronata_Transcriptome.</title>
        <authorList>
            <person name="Meera S.P."/>
            <person name="Sreeshan A."/>
            <person name="Augustine A."/>
        </authorList>
    </citation>
    <scope>NUCLEOTIDE SEQUENCE</scope>
    <source>
        <tissue evidence="1">Leaf</tissue>
    </source>
</reference>
<accession>A0A2P2QMZ8</accession>
<protein>
    <submittedName>
        <fullName evidence="1">Uncharacterized protein</fullName>
    </submittedName>
</protein>
<name>A0A2P2QMZ8_RHIMU</name>
<sequence length="60" mass="6670">MMHICPCNKPDHHFVLSLSLGTIDNILFINKLNSELLPGKGKPTSRVKALFAIISRQSHS</sequence>
<evidence type="ECO:0000313" key="1">
    <source>
        <dbReference type="EMBL" id="MBX68285.1"/>
    </source>
</evidence>
<dbReference type="EMBL" id="GGEC01087801">
    <property type="protein sequence ID" value="MBX68285.1"/>
    <property type="molecule type" value="Transcribed_RNA"/>
</dbReference>